<protein>
    <submittedName>
        <fullName evidence="5">Putative ABC-type amino acid transporter</fullName>
    </submittedName>
</protein>
<name>A0A0H2ZIZ6_PSEAB</name>
<dbReference type="Pfam" id="PF00497">
    <property type="entry name" value="SBP_bac_3"/>
    <property type="match status" value="1"/>
</dbReference>
<dbReference type="BioCyc" id="PAER208963:G1G74-5862-MONOMER"/>
<dbReference type="SUPFAM" id="SSF53850">
    <property type="entry name" value="Periplasmic binding protein-like II"/>
    <property type="match status" value="1"/>
</dbReference>
<dbReference type="Gene3D" id="3.40.190.10">
    <property type="entry name" value="Periplasmic binding protein-like II"/>
    <property type="match status" value="2"/>
</dbReference>
<dbReference type="PANTHER" id="PTHR35936">
    <property type="entry name" value="MEMBRANE-BOUND LYTIC MUREIN TRANSGLYCOSYLASE F"/>
    <property type="match status" value="1"/>
</dbReference>
<keyword evidence="2" id="KW-0732">Signal</keyword>
<evidence type="ECO:0000259" key="4">
    <source>
        <dbReference type="Pfam" id="PF00497"/>
    </source>
</evidence>
<evidence type="ECO:0000313" key="5">
    <source>
        <dbReference type="EMBL" id="ABJ14655.1"/>
    </source>
</evidence>
<proteinExistence type="inferred from homology"/>
<comment type="similarity">
    <text evidence="1">Belongs to the bacterial solute-binding protein 3 family.</text>
</comment>
<dbReference type="PANTHER" id="PTHR35936:SF6">
    <property type="entry name" value="AMINO ACID ABC TRANSPORTER SUBSTRATE-BINDING PAAT FAMILY PROTEIN"/>
    <property type="match status" value="1"/>
</dbReference>
<dbReference type="Proteomes" id="UP000000653">
    <property type="component" value="Chromosome"/>
</dbReference>
<evidence type="ECO:0000313" key="6">
    <source>
        <dbReference type="Proteomes" id="UP000000653"/>
    </source>
</evidence>
<evidence type="ECO:0000256" key="2">
    <source>
        <dbReference type="ARBA" id="ARBA00022729"/>
    </source>
</evidence>
<keyword evidence="3" id="KW-0472">Membrane</keyword>
<organism evidence="5 6">
    <name type="scientific">Pseudomonas aeruginosa (strain UCBPP-PA14)</name>
    <dbReference type="NCBI Taxonomy" id="208963"/>
    <lineage>
        <taxon>Bacteria</taxon>
        <taxon>Pseudomonadati</taxon>
        <taxon>Pseudomonadota</taxon>
        <taxon>Gammaproteobacteria</taxon>
        <taxon>Pseudomonadales</taxon>
        <taxon>Pseudomonadaceae</taxon>
        <taxon>Pseudomonas</taxon>
    </lineage>
</organism>
<dbReference type="InterPro" id="IPR001638">
    <property type="entry name" value="Solute-binding_3/MltF_N"/>
</dbReference>
<dbReference type="KEGG" id="pau:PA14_69590"/>
<evidence type="ECO:0000256" key="3">
    <source>
        <dbReference type="SAM" id="Phobius"/>
    </source>
</evidence>
<dbReference type="EMBL" id="CP000438">
    <property type="protein sequence ID" value="ABJ14655.1"/>
    <property type="molecule type" value="Genomic_DNA"/>
</dbReference>
<feature type="domain" description="Solute-binding protein family 3/N-terminal" evidence="4">
    <location>
        <begin position="66"/>
        <end position="286"/>
    </location>
</feature>
<evidence type="ECO:0000256" key="1">
    <source>
        <dbReference type="ARBA" id="ARBA00010333"/>
    </source>
</evidence>
<gene>
    <name evidence="5" type="ordered locus">PA14_69590</name>
</gene>
<dbReference type="HOGENOM" id="CLU_064076_5_0_6"/>
<sequence>MPANAPRIHTVLFRQTPAALVERWRPLSVPPAFAERYRMRSWFHFLPICLLLALSGPAAAVPTEPLVLGAEDDWYPYTAYKDGRIQGMSADIVRAAFRAADTPVQLNPYPYSRCMKLALKGLIAGCFNTSPNPHILADYRLPRHPLFRAEIQLWARRDEARPVNAEQALSGRKVAVTLGYEYGDGFDRRHDLVRIPVRKDYYGFLMLQRGRVDYALAYRNTARQLFSEHPELEGQFQPVATVHRPELYLSFSRRHPQAEHLLERFDLGMQRILASGEYQKILDGWSQAADATP</sequence>
<keyword evidence="3" id="KW-0812">Transmembrane</keyword>
<reference evidence="5 6" key="1">
    <citation type="journal article" date="2006" name="Genome Biol.">
        <title>Genomic analysis reveals that Pseudomonas aeruginosa virulence is combinatorial.</title>
        <authorList>
            <person name="Lee D.G."/>
            <person name="Urbach J.M."/>
            <person name="Wu G."/>
            <person name="Liberati N.T."/>
            <person name="Feinbaum R.L."/>
            <person name="Miyata S."/>
            <person name="Diggins L.T."/>
            <person name="He J."/>
            <person name="Saucier M."/>
            <person name="Deziel E."/>
            <person name="Friedman L."/>
            <person name="Li L."/>
            <person name="Grills G."/>
            <person name="Montgomery K."/>
            <person name="Kucherlapati R."/>
            <person name="Rahme L.G."/>
            <person name="Ausubel F.M."/>
        </authorList>
    </citation>
    <scope>NUCLEOTIDE SEQUENCE [LARGE SCALE GENOMIC DNA]</scope>
    <source>
        <strain evidence="5 6">UCBPP-PA14</strain>
    </source>
</reference>
<keyword evidence="3" id="KW-1133">Transmembrane helix</keyword>
<accession>A0A0H2ZIZ6</accession>
<dbReference type="AlphaFoldDB" id="A0A0H2ZIZ6"/>
<feature type="transmembrane region" description="Helical" evidence="3">
    <location>
        <begin position="42"/>
        <end position="61"/>
    </location>
</feature>